<evidence type="ECO:0008006" key="4">
    <source>
        <dbReference type="Google" id="ProtNLM"/>
    </source>
</evidence>
<evidence type="ECO:0000313" key="2">
    <source>
        <dbReference type="EMBL" id="GLC88210.1"/>
    </source>
</evidence>
<protein>
    <recommendedName>
        <fullName evidence="4">WG repeat-containing protein</fullName>
    </recommendedName>
</protein>
<dbReference type="Proteomes" id="UP001065593">
    <property type="component" value="Unassembled WGS sequence"/>
</dbReference>
<sequence length="465" mass="53378">MKKYSITLLIILVFFIIPTKADAQVNWDGSEIVKGQTGKMTFTKDVKVYKQNADGTYSSMVVKRNHYFRVYNIEKYDQKTFYWMSSGYRIQATDLVRFKEIPAEIRASFYSNPAYIVINRQGTTAYLEEKYPSIDFPYGKHLLSENRKGSYYFTSHIYFINGKLSYSEMSEGFDATGVVDGTDIRIVETTTRDTGYYTLLTDSPRLIGPIVGAEAPKWRQPAMVDGFYSFKDTKNYSKGTPFQSLGIEINGYLRVQSLDGSIGYIPFNRLQPITHHDKRYIRYGVVANSFGTSERINLKRFDEVLFYTENEITALIEVNGKMYTIPKSALAIKMPNESPVIAVSFLPNDKLQKLEYKNTLGDKKVYKRVTNNRFEAGDHTVISYNETEQAFHFEIDGSQYLFEKPIKEGSKIIRGTDNEGYVRAIHYSIKTPAGTFENVVETSFDQFFAPGYGLIEAYDKRLLSY</sequence>
<feature type="signal peptide" evidence="1">
    <location>
        <begin position="1"/>
        <end position="23"/>
    </location>
</feature>
<reference evidence="2" key="1">
    <citation type="submission" date="2022-08" db="EMBL/GenBank/DDBJ databases">
        <title>Draft genome sequence of Lysinibacillus sp. strain KH24.</title>
        <authorList>
            <person name="Kanbe H."/>
            <person name="Itoh H."/>
        </authorList>
    </citation>
    <scope>NUCLEOTIDE SEQUENCE</scope>
    <source>
        <strain evidence="2">KH24</strain>
    </source>
</reference>
<evidence type="ECO:0000256" key="1">
    <source>
        <dbReference type="SAM" id="SignalP"/>
    </source>
</evidence>
<evidence type="ECO:0000313" key="3">
    <source>
        <dbReference type="Proteomes" id="UP001065593"/>
    </source>
</evidence>
<keyword evidence="3" id="KW-1185">Reference proteome</keyword>
<organism evidence="2 3">
    <name type="scientific">Lysinibacillus piscis</name>
    <dbReference type="NCBI Taxonomy" id="2518931"/>
    <lineage>
        <taxon>Bacteria</taxon>
        <taxon>Bacillati</taxon>
        <taxon>Bacillota</taxon>
        <taxon>Bacilli</taxon>
        <taxon>Bacillales</taxon>
        <taxon>Bacillaceae</taxon>
        <taxon>Lysinibacillus</taxon>
    </lineage>
</organism>
<feature type="chain" id="PRO_5045082445" description="WG repeat-containing protein" evidence="1">
    <location>
        <begin position="24"/>
        <end position="465"/>
    </location>
</feature>
<keyword evidence="1" id="KW-0732">Signal</keyword>
<proteinExistence type="predicted"/>
<gene>
    <name evidence="2" type="ORF">LYSBPC_13370</name>
</gene>
<dbReference type="EMBL" id="BRZA01000002">
    <property type="protein sequence ID" value="GLC88210.1"/>
    <property type="molecule type" value="Genomic_DNA"/>
</dbReference>
<comment type="caution">
    <text evidence="2">The sequence shown here is derived from an EMBL/GenBank/DDBJ whole genome shotgun (WGS) entry which is preliminary data.</text>
</comment>
<accession>A0ABQ5NIK5</accession>
<dbReference type="RefSeq" id="WP_264987975.1">
    <property type="nucleotide sequence ID" value="NZ_BRZA01000002.1"/>
</dbReference>
<name>A0ABQ5NIK5_9BACI</name>